<protein>
    <recommendedName>
        <fullName evidence="2">MIF4G domain-containing protein</fullName>
    </recommendedName>
</protein>
<accession>A0A6C0F6F2</accession>
<dbReference type="EMBL" id="MN738796">
    <property type="protein sequence ID" value="QHT37417.1"/>
    <property type="molecule type" value="Genomic_DNA"/>
</dbReference>
<proteinExistence type="predicted"/>
<sequence>MLVYKVSDFINIEKNNTINELNKASIDIINAISKKVGAPTYRKTPVFRKKKQEQETIINGQIFKKTKFINKIDEDEINLDKIRESLNKLTRKNYNQISKEIIMNIKHFIYSKNKIILISIGKSIFDISSVNKFWVKIYAELFNELIKSFPVMKEICIKNFDSYMNLFNNIEVVDEKNYDNFCKVNKTNEKRRSLTDFYTKLFTYDILSRKNMFSILFELIKKMKYETKHKNVEIMEEIFENINIILSNIGKNIENSEKYTFICEEIIEIYNLIDSTGISKKLIFKLSDLFEELDIEYE</sequence>
<evidence type="ECO:0000313" key="1">
    <source>
        <dbReference type="EMBL" id="QHT37417.1"/>
    </source>
</evidence>
<dbReference type="AlphaFoldDB" id="A0A6C0F6F2"/>
<dbReference type="InterPro" id="IPR016024">
    <property type="entry name" value="ARM-type_fold"/>
</dbReference>
<organism evidence="1">
    <name type="scientific">viral metagenome</name>
    <dbReference type="NCBI Taxonomy" id="1070528"/>
    <lineage>
        <taxon>unclassified sequences</taxon>
        <taxon>metagenomes</taxon>
        <taxon>organismal metagenomes</taxon>
    </lineage>
</organism>
<name>A0A6C0F6F2_9ZZZZ</name>
<dbReference type="SUPFAM" id="SSF48371">
    <property type="entry name" value="ARM repeat"/>
    <property type="match status" value="1"/>
</dbReference>
<dbReference type="Gene3D" id="1.25.40.180">
    <property type="match status" value="1"/>
</dbReference>
<reference evidence="1" key="1">
    <citation type="journal article" date="2020" name="Nature">
        <title>Giant virus diversity and host interactions through global metagenomics.</title>
        <authorList>
            <person name="Schulz F."/>
            <person name="Roux S."/>
            <person name="Paez-Espino D."/>
            <person name="Jungbluth S."/>
            <person name="Walsh D.A."/>
            <person name="Denef V.J."/>
            <person name="McMahon K.D."/>
            <person name="Konstantinidis K.T."/>
            <person name="Eloe-Fadrosh E.A."/>
            <person name="Kyrpides N.C."/>
            <person name="Woyke T."/>
        </authorList>
    </citation>
    <scope>NUCLEOTIDE SEQUENCE</scope>
    <source>
        <strain evidence="1">GVMAG-S-ERX555997-44</strain>
    </source>
</reference>
<evidence type="ECO:0008006" key="2">
    <source>
        <dbReference type="Google" id="ProtNLM"/>
    </source>
</evidence>